<keyword evidence="2" id="KW-1185">Reference proteome</keyword>
<name>A0A1M2W4S3_TRAPU</name>
<dbReference type="SUPFAM" id="SSF52047">
    <property type="entry name" value="RNI-like"/>
    <property type="match status" value="1"/>
</dbReference>
<protein>
    <recommendedName>
        <fullName evidence="3">F-box domain-containing protein</fullName>
    </recommendedName>
</protein>
<dbReference type="EMBL" id="MNAD01000239">
    <property type="protein sequence ID" value="OJT14762.1"/>
    <property type="molecule type" value="Genomic_DNA"/>
</dbReference>
<evidence type="ECO:0000313" key="1">
    <source>
        <dbReference type="EMBL" id="OJT14762.1"/>
    </source>
</evidence>
<evidence type="ECO:0008006" key="3">
    <source>
        <dbReference type="Google" id="ProtNLM"/>
    </source>
</evidence>
<dbReference type="Gene3D" id="3.80.10.10">
    <property type="entry name" value="Ribonuclease Inhibitor"/>
    <property type="match status" value="1"/>
</dbReference>
<proteinExistence type="predicted"/>
<dbReference type="OrthoDB" id="2754214at2759"/>
<evidence type="ECO:0000313" key="2">
    <source>
        <dbReference type="Proteomes" id="UP000184267"/>
    </source>
</evidence>
<dbReference type="AlphaFoldDB" id="A0A1M2W4S3"/>
<dbReference type="Proteomes" id="UP000184267">
    <property type="component" value="Unassembled WGS sequence"/>
</dbReference>
<organism evidence="1 2">
    <name type="scientific">Trametes pubescens</name>
    <name type="common">White-rot fungus</name>
    <dbReference type="NCBI Taxonomy" id="154538"/>
    <lineage>
        <taxon>Eukaryota</taxon>
        <taxon>Fungi</taxon>
        <taxon>Dikarya</taxon>
        <taxon>Basidiomycota</taxon>
        <taxon>Agaricomycotina</taxon>
        <taxon>Agaricomycetes</taxon>
        <taxon>Polyporales</taxon>
        <taxon>Polyporaceae</taxon>
        <taxon>Trametes</taxon>
    </lineage>
</organism>
<accession>A0A1M2W4S3</accession>
<dbReference type="InterPro" id="IPR032675">
    <property type="entry name" value="LRR_dom_sf"/>
</dbReference>
<reference evidence="1 2" key="1">
    <citation type="submission" date="2016-10" db="EMBL/GenBank/DDBJ databases">
        <title>Genome sequence of the basidiomycete white-rot fungus Trametes pubescens.</title>
        <authorList>
            <person name="Makela M.R."/>
            <person name="Granchi Z."/>
            <person name="Peng M."/>
            <person name="De Vries R.P."/>
            <person name="Grigoriev I."/>
            <person name="Riley R."/>
            <person name="Hilden K."/>
        </authorList>
    </citation>
    <scope>NUCLEOTIDE SEQUENCE [LARGE SCALE GENOMIC DNA]</scope>
    <source>
        <strain evidence="1 2">FBCC735</strain>
    </source>
</reference>
<dbReference type="STRING" id="154538.A0A1M2W4S3"/>
<sequence>MIIAVRTTSEPRKPSLDFLGISYITLEDWNVTIQGSMDSSGKMGVPVCATTNIYSLSSCNIAVICTHLRLLGASQSLAHLARSSRLFHDPALDALWHTIRSLVPLLYTFPSDLCSLNPFNDPHDPGVSNIELTRKAVPADFNRFRAYAARVVAMEDLTRSMDEFFGYPKVATGVWDQLGQHRGEYAFPRLRSITHCNFASPYPVCLAFGPLLKKVKILEIKANNDSEGAVSRILNQLALAPSIEVLVVKAGSDAIRNHKTLEHLSLPLATITSAFSNLTSITVPEIPLLPSCLFGLASIPSLTSISILVRSCDYGWDCLFGMETSYSTSLVLLKSLYIRCDSFDWCVTFLRTFAFPCLESIGIITEDIVREFWEFASALATRPSADKCMKEIELTLGRLANEPFEEGGIPMYTGGVLAPLFALSELQHMSIRGHCHVVLNDDALESISRAWPKLTHLYLEPARRSKDAVVMHLPAWAQVGPQWVAATLLGLLHIAERCHKLRSLGLVLDLETMPSASELRGALERLAAQDTPCPLRALSVGWSALGDHVRLASALSAWFPALVQIKDARGEPVFSEEGWQSVGFEFEYMYRASSANLARHYRWQEAADLVPRFAKVRAQERA</sequence>
<comment type="caution">
    <text evidence="1">The sequence shown here is derived from an EMBL/GenBank/DDBJ whole genome shotgun (WGS) entry which is preliminary data.</text>
</comment>
<gene>
    <name evidence="1" type="ORF">TRAPUB_8673</name>
</gene>